<evidence type="ECO:0000256" key="2">
    <source>
        <dbReference type="ARBA" id="ARBA00023235"/>
    </source>
</evidence>
<dbReference type="Gene3D" id="3.30.429.10">
    <property type="entry name" value="Macrophage Migration Inhibitory Factor"/>
    <property type="match status" value="1"/>
</dbReference>
<evidence type="ECO:0000256" key="4">
    <source>
        <dbReference type="RuleBase" id="RU362032"/>
    </source>
</evidence>
<feature type="active site" description="Proton acceptor; via imino nitrogen" evidence="3">
    <location>
        <position position="2"/>
    </location>
</feature>
<dbReference type="EC" id="5.3.2.-" evidence="4"/>
<dbReference type="NCBIfam" id="TIGR00013">
    <property type="entry name" value="taut"/>
    <property type="match status" value="1"/>
</dbReference>
<dbReference type="Pfam" id="PF01361">
    <property type="entry name" value="Tautomerase"/>
    <property type="match status" value="1"/>
</dbReference>
<dbReference type="InterPro" id="IPR018191">
    <property type="entry name" value="4-OT"/>
</dbReference>
<dbReference type="PANTHER" id="PTHR35530">
    <property type="entry name" value="TAUTOMERASE-RELATED"/>
    <property type="match status" value="1"/>
</dbReference>
<dbReference type="InterPro" id="IPR004370">
    <property type="entry name" value="4-OT-like_dom"/>
</dbReference>
<proteinExistence type="inferred from homology"/>
<reference evidence="6" key="1">
    <citation type="submission" date="2015-10" db="EMBL/GenBank/DDBJ databases">
        <title>Biosynthesis of SCL-MCL polyhydroxyalkanoates by metagenomic clones in Pseudomonas putida.</title>
        <authorList>
            <person name="Cheng J."/>
            <person name="Charles T.C."/>
        </authorList>
    </citation>
    <scope>NUCLEOTIDE SEQUENCE</scope>
</reference>
<dbReference type="PANTHER" id="PTHR35530:SF1">
    <property type="entry name" value="2-HYDROXYMUCONATE TAUTOMERASE"/>
    <property type="match status" value="1"/>
</dbReference>
<evidence type="ECO:0000256" key="3">
    <source>
        <dbReference type="PIRSR" id="PIRSR618191-1"/>
    </source>
</evidence>
<sequence>MPIIQFNMLEGRTTEMKRELAAKVTDTVVAVLGVKRETVRILIHEMGVQDFSVGGVTAQDRLAANGGAVTSTGAPLDYNATVLATAGAKA</sequence>
<feature type="domain" description="4-oxalocrotonate tautomerase-like" evidence="5">
    <location>
        <begin position="2"/>
        <end position="59"/>
    </location>
</feature>
<comment type="similarity">
    <text evidence="1 4">Belongs to the 4-oxalocrotonate tautomerase family.</text>
</comment>
<evidence type="ECO:0000256" key="1">
    <source>
        <dbReference type="ARBA" id="ARBA00006723"/>
    </source>
</evidence>
<dbReference type="GO" id="GO:0016853">
    <property type="term" value="F:isomerase activity"/>
    <property type="evidence" value="ECO:0007669"/>
    <property type="project" value="UniProtKB-UniRule"/>
</dbReference>
<evidence type="ECO:0000259" key="5">
    <source>
        <dbReference type="Pfam" id="PF01361"/>
    </source>
</evidence>
<dbReference type="InterPro" id="IPR014347">
    <property type="entry name" value="Tautomerase/MIF_sf"/>
</dbReference>
<dbReference type="SUPFAM" id="SSF55331">
    <property type="entry name" value="Tautomerase/MIF"/>
    <property type="match status" value="1"/>
</dbReference>
<name>A0A0U3UHL9_9BACT</name>
<organism evidence="6">
    <name type="scientific">uncultured bacterium 16</name>
    <dbReference type="NCBI Taxonomy" id="1748268"/>
    <lineage>
        <taxon>Bacteria</taxon>
        <taxon>environmental samples</taxon>
    </lineage>
</organism>
<dbReference type="EMBL" id="KT944263">
    <property type="protein sequence ID" value="ALV86431.1"/>
    <property type="molecule type" value="Genomic_DNA"/>
</dbReference>
<dbReference type="AlphaFoldDB" id="A0A0U3UHL9"/>
<keyword evidence="2 4" id="KW-0413">Isomerase</keyword>
<protein>
    <recommendedName>
        <fullName evidence="4">Tautomerase</fullName>
        <ecNumber evidence="4">5.3.2.-</ecNumber>
    </recommendedName>
</protein>
<accession>A0A0U3UHL9</accession>
<evidence type="ECO:0000313" key="6">
    <source>
        <dbReference type="EMBL" id="ALV86431.1"/>
    </source>
</evidence>